<gene>
    <name evidence="1" type="ORF">ACOLOM_LOCUS7301</name>
</gene>
<feature type="non-terminal residue" evidence="1">
    <location>
        <position position="1"/>
    </location>
</feature>
<comment type="caution">
    <text evidence="1">The sequence shown here is derived from an EMBL/GenBank/DDBJ whole genome shotgun (WGS) entry which is preliminary data.</text>
</comment>
<reference evidence="1" key="1">
    <citation type="submission" date="2021-06" db="EMBL/GenBank/DDBJ databases">
        <authorList>
            <person name="Kallberg Y."/>
            <person name="Tangrot J."/>
            <person name="Rosling A."/>
        </authorList>
    </citation>
    <scope>NUCLEOTIDE SEQUENCE</scope>
    <source>
        <strain evidence="1">CL356</strain>
    </source>
</reference>
<protein>
    <submittedName>
        <fullName evidence="1">17646_t:CDS:1</fullName>
    </submittedName>
</protein>
<proteinExistence type="predicted"/>
<evidence type="ECO:0000313" key="2">
    <source>
        <dbReference type="Proteomes" id="UP000789525"/>
    </source>
</evidence>
<evidence type="ECO:0000313" key="1">
    <source>
        <dbReference type="EMBL" id="CAG8620008.1"/>
    </source>
</evidence>
<accession>A0ACA9MXB6</accession>
<dbReference type="EMBL" id="CAJVPT010016557">
    <property type="protein sequence ID" value="CAG8620008.1"/>
    <property type="molecule type" value="Genomic_DNA"/>
</dbReference>
<organism evidence="1 2">
    <name type="scientific">Acaulospora colombiana</name>
    <dbReference type="NCBI Taxonomy" id="27376"/>
    <lineage>
        <taxon>Eukaryota</taxon>
        <taxon>Fungi</taxon>
        <taxon>Fungi incertae sedis</taxon>
        <taxon>Mucoromycota</taxon>
        <taxon>Glomeromycotina</taxon>
        <taxon>Glomeromycetes</taxon>
        <taxon>Diversisporales</taxon>
        <taxon>Acaulosporaceae</taxon>
        <taxon>Acaulospora</taxon>
    </lineage>
</organism>
<feature type="non-terminal residue" evidence="1">
    <location>
        <position position="79"/>
    </location>
</feature>
<dbReference type="Proteomes" id="UP000789525">
    <property type="component" value="Unassembled WGS sequence"/>
</dbReference>
<name>A0ACA9MXB6_9GLOM</name>
<sequence length="79" mass="8655">MGGATVKTQYYNNAIAIGAVSASIALGLLFITGIFIRRRRRNAKVEPESRSWKALEDPSTDFNPSLKSNATSYISNSFL</sequence>
<keyword evidence="2" id="KW-1185">Reference proteome</keyword>